<dbReference type="EMBL" id="JARBHB010000004">
    <property type="protein sequence ID" value="KAJ8887238.1"/>
    <property type="molecule type" value="Genomic_DNA"/>
</dbReference>
<organism evidence="1 2">
    <name type="scientific">Dryococelus australis</name>
    <dbReference type="NCBI Taxonomy" id="614101"/>
    <lineage>
        <taxon>Eukaryota</taxon>
        <taxon>Metazoa</taxon>
        <taxon>Ecdysozoa</taxon>
        <taxon>Arthropoda</taxon>
        <taxon>Hexapoda</taxon>
        <taxon>Insecta</taxon>
        <taxon>Pterygota</taxon>
        <taxon>Neoptera</taxon>
        <taxon>Polyneoptera</taxon>
        <taxon>Phasmatodea</taxon>
        <taxon>Verophasmatodea</taxon>
        <taxon>Anareolatae</taxon>
        <taxon>Phasmatidae</taxon>
        <taxon>Eurycanthinae</taxon>
        <taxon>Dryococelus</taxon>
    </lineage>
</organism>
<name>A0ABQ9HS75_9NEOP</name>
<accession>A0ABQ9HS75</accession>
<reference evidence="1 2" key="1">
    <citation type="submission" date="2023-02" db="EMBL/GenBank/DDBJ databases">
        <title>LHISI_Scaffold_Assembly.</title>
        <authorList>
            <person name="Stuart O.P."/>
            <person name="Cleave R."/>
            <person name="Magrath M.J.L."/>
            <person name="Mikheyev A.S."/>
        </authorList>
    </citation>
    <scope>NUCLEOTIDE SEQUENCE [LARGE SCALE GENOMIC DNA]</scope>
    <source>
        <strain evidence="1">Daus_M_001</strain>
        <tissue evidence="1">Leg muscle</tissue>
    </source>
</reference>
<sequence length="206" mass="23856">MIQTGIHHVRMMSDSCAGQQKNATSASICLHVVKNNQTVDHAFFEPGYIEMEYGWVQIMRTARTNPRPYEVTILLYDDFQDFNSTKEYLRPCNSSSVKVRAKFCDTVWLKFRKEEPDTVFIKTDYTADTFQETTYVRKMGHPRLQSVHPYSGRFNVSATKKNLMKLCKYLLIPRYYHSFYANLPSSSDVCDVLLVPDASEDSESDE</sequence>
<protein>
    <submittedName>
        <fullName evidence="1">Uncharacterized protein</fullName>
    </submittedName>
</protein>
<comment type="caution">
    <text evidence="1">The sequence shown here is derived from an EMBL/GenBank/DDBJ whole genome shotgun (WGS) entry which is preliminary data.</text>
</comment>
<keyword evidence="2" id="KW-1185">Reference proteome</keyword>
<proteinExistence type="predicted"/>
<evidence type="ECO:0000313" key="2">
    <source>
        <dbReference type="Proteomes" id="UP001159363"/>
    </source>
</evidence>
<gene>
    <name evidence="1" type="ORF">PR048_013453</name>
</gene>
<dbReference type="Proteomes" id="UP001159363">
    <property type="component" value="Chromosome X"/>
</dbReference>
<evidence type="ECO:0000313" key="1">
    <source>
        <dbReference type="EMBL" id="KAJ8887238.1"/>
    </source>
</evidence>